<sequence length="148" mass="16496">KAPVPPPEPLGLPKPRTPPPRINTPYSNRPPEPIPPPVPRAQERDASAQEEDAKPVRWWTEWLCGCSEGPDRGGEVQVSVLPLTLVLSPVGPTRLSNSTLIPSRRHLCIRYHQTHHATTPILSAFSHWLAREVDAEAFLLVKFPTLYV</sequence>
<evidence type="ECO:0000256" key="1">
    <source>
        <dbReference type="SAM" id="MobiDB-lite"/>
    </source>
</evidence>
<dbReference type="OrthoDB" id="3358973at2759"/>
<feature type="compositionally biased region" description="Pro residues" evidence="1">
    <location>
        <begin position="1"/>
        <end position="39"/>
    </location>
</feature>
<organism evidence="2 3">
    <name type="scientific">Bondarzewia mesenterica</name>
    <dbReference type="NCBI Taxonomy" id="1095465"/>
    <lineage>
        <taxon>Eukaryota</taxon>
        <taxon>Fungi</taxon>
        <taxon>Dikarya</taxon>
        <taxon>Basidiomycota</taxon>
        <taxon>Agaricomycotina</taxon>
        <taxon>Agaricomycetes</taxon>
        <taxon>Russulales</taxon>
        <taxon>Bondarzewiaceae</taxon>
        <taxon>Bondarzewia</taxon>
    </lineage>
</organism>
<protein>
    <submittedName>
        <fullName evidence="2">Uncharacterized protein</fullName>
    </submittedName>
</protein>
<feature type="non-terminal residue" evidence="2">
    <location>
        <position position="1"/>
    </location>
</feature>
<evidence type="ECO:0000313" key="3">
    <source>
        <dbReference type="Proteomes" id="UP000310158"/>
    </source>
</evidence>
<proteinExistence type="predicted"/>
<feature type="compositionally biased region" description="Basic and acidic residues" evidence="1">
    <location>
        <begin position="41"/>
        <end position="53"/>
    </location>
</feature>
<gene>
    <name evidence="2" type="ORF">EW146_g9928</name>
</gene>
<accession>A0A4V3XCC4</accession>
<dbReference type="Proteomes" id="UP000310158">
    <property type="component" value="Unassembled WGS sequence"/>
</dbReference>
<name>A0A4V3XCC4_9AGAM</name>
<dbReference type="EMBL" id="SGPL01001022">
    <property type="protein sequence ID" value="THH05343.1"/>
    <property type="molecule type" value="Genomic_DNA"/>
</dbReference>
<keyword evidence="3" id="KW-1185">Reference proteome</keyword>
<dbReference type="AlphaFoldDB" id="A0A4V3XCC4"/>
<evidence type="ECO:0000313" key="2">
    <source>
        <dbReference type="EMBL" id="THH05343.1"/>
    </source>
</evidence>
<feature type="region of interest" description="Disordered" evidence="1">
    <location>
        <begin position="1"/>
        <end position="53"/>
    </location>
</feature>
<reference evidence="2 3" key="1">
    <citation type="submission" date="2019-02" db="EMBL/GenBank/DDBJ databases">
        <title>Genome sequencing of the rare red list fungi Bondarzewia mesenterica.</title>
        <authorList>
            <person name="Buettner E."/>
            <person name="Kellner H."/>
        </authorList>
    </citation>
    <scope>NUCLEOTIDE SEQUENCE [LARGE SCALE GENOMIC DNA]</scope>
    <source>
        <strain evidence="2 3">DSM 108281</strain>
    </source>
</reference>
<comment type="caution">
    <text evidence="2">The sequence shown here is derived from an EMBL/GenBank/DDBJ whole genome shotgun (WGS) entry which is preliminary data.</text>
</comment>